<dbReference type="InterPro" id="IPR020904">
    <property type="entry name" value="Sc_DH/Rdtase_CS"/>
</dbReference>
<evidence type="ECO:0000313" key="5">
    <source>
        <dbReference type="Proteomes" id="UP000799539"/>
    </source>
</evidence>
<dbReference type="Pfam" id="PF00106">
    <property type="entry name" value="adh_short"/>
    <property type="match status" value="1"/>
</dbReference>
<dbReference type="InterPro" id="IPR002347">
    <property type="entry name" value="SDR_fam"/>
</dbReference>
<dbReference type="PRINTS" id="PR00081">
    <property type="entry name" value="GDHRDH"/>
</dbReference>
<keyword evidence="2" id="KW-0521">NADP</keyword>
<gene>
    <name evidence="4" type="ORF">CERZMDRAFT_108161</name>
</gene>
<dbReference type="GO" id="GO:0005737">
    <property type="term" value="C:cytoplasm"/>
    <property type="evidence" value="ECO:0007669"/>
    <property type="project" value="TreeGrafter"/>
</dbReference>
<sequence>MITMPKTAYVTGGASGIGKAVAEMLAGRGIRVAIADVNIGQAEAVARTLPGAATAVALDTATWDSQVSAFKAVLRDFGRIDYVYAIAGIGEKVWIPNDPTSTEFAKPNLKVLDVDLSGVLYTCALAIQQMRRQEPDETGFRGKIAVTASVCGFYCVSTLPVYTAAKHGVVGFVRSYGKHLPDEAITLNAICPNVVRTNISNEVFYSLMESQGLLVPMDSVVQAFEQCLDSNMSGETLEIEPKTGIVSRTGPEPLDKEAEETLKLLHQRGAALQAIGAKLE</sequence>
<dbReference type="EMBL" id="ML992662">
    <property type="protein sequence ID" value="KAF2217417.1"/>
    <property type="molecule type" value="Genomic_DNA"/>
</dbReference>
<evidence type="ECO:0000256" key="1">
    <source>
        <dbReference type="ARBA" id="ARBA00006484"/>
    </source>
</evidence>
<name>A0A6A6FVF6_9PEZI</name>
<dbReference type="PROSITE" id="PS00061">
    <property type="entry name" value="ADH_SHORT"/>
    <property type="match status" value="1"/>
</dbReference>
<organism evidence="4 5">
    <name type="scientific">Cercospora zeae-maydis SCOH1-5</name>
    <dbReference type="NCBI Taxonomy" id="717836"/>
    <lineage>
        <taxon>Eukaryota</taxon>
        <taxon>Fungi</taxon>
        <taxon>Dikarya</taxon>
        <taxon>Ascomycota</taxon>
        <taxon>Pezizomycotina</taxon>
        <taxon>Dothideomycetes</taxon>
        <taxon>Dothideomycetidae</taxon>
        <taxon>Mycosphaerellales</taxon>
        <taxon>Mycosphaerellaceae</taxon>
        <taxon>Cercospora</taxon>
    </lineage>
</organism>
<proteinExistence type="inferred from homology"/>
<evidence type="ECO:0000256" key="3">
    <source>
        <dbReference type="ARBA" id="ARBA00023002"/>
    </source>
</evidence>
<keyword evidence="3" id="KW-0560">Oxidoreductase</keyword>
<dbReference type="PANTHER" id="PTHR44229:SF4">
    <property type="entry name" value="15-HYDROXYPROSTAGLANDIN DEHYDROGENASE [NAD(+)]"/>
    <property type="match status" value="1"/>
</dbReference>
<protein>
    <submittedName>
        <fullName evidence="4">Uncharacterized protein</fullName>
    </submittedName>
</protein>
<dbReference type="OrthoDB" id="37659at2759"/>
<keyword evidence="5" id="KW-1185">Reference proteome</keyword>
<evidence type="ECO:0000256" key="2">
    <source>
        <dbReference type="ARBA" id="ARBA00022857"/>
    </source>
</evidence>
<dbReference type="PANTHER" id="PTHR44229">
    <property type="entry name" value="15-HYDROXYPROSTAGLANDIN DEHYDROGENASE [NAD(+)]"/>
    <property type="match status" value="1"/>
</dbReference>
<dbReference type="Proteomes" id="UP000799539">
    <property type="component" value="Unassembled WGS sequence"/>
</dbReference>
<comment type="similarity">
    <text evidence="1">Belongs to the short-chain dehydrogenases/reductases (SDR) family.</text>
</comment>
<accession>A0A6A6FVF6</accession>
<dbReference type="AlphaFoldDB" id="A0A6A6FVF6"/>
<reference evidence="4" key="1">
    <citation type="journal article" date="2020" name="Stud. Mycol.">
        <title>101 Dothideomycetes genomes: a test case for predicting lifestyles and emergence of pathogens.</title>
        <authorList>
            <person name="Haridas S."/>
            <person name="Albert R."/>
            <person name="Binder M."/>
            <person name="Bloem J."/>
            <person name="Labutti K."/>
            <person name="Salamov A."/>
            <person name="Andreopoulos B."/>
            <person name="Baker S."/>
            <person name="Barry K."/>
            <person name="Bills G."/>
            <person name="Bluhm B."/>
            <person name="Cannon C."/>
            <person name="Castanera R."/>
            <person name="Culley D."/>
            <person name="Daum C."/>
            <person name="Ezra D."/>
            <person name="Gonzalez J."/>
            <person name="Henrissat B."/>
            <person name="Kuo A."/>
            <person name="Liang C."/>
            <person name="Lipzen A."/>
            <person name="Lutzoni F."/>
            <person name="Magnuson J."/>
            <person name="Mondo S."/>
            <person name="Nolan M."/>
            <person name="Ohm R."/>
            <person name="Pangilinan J."/>
            <person name="Park H.-J."/>
            <person name="Ramirez L."/>
            <person name="Alfaro M."/>
            <person name="Sun H."/>
            <person name="Tritt A."/>
            <person name="Yoshinaga Y."/>
            <person name="Zwiers L.-H."/>
            <person name="Turgeon B."/>
            <person name="Goodwin S."/>
            <person name="Spatafora J."/>
            <person name="Crous P."/>
            <person name="Grigoriev I."/>
        </authorList>
    </citation>
    <scope>NUCLEOTIDE SEQUENCE</scope>
    <source>
        <strain evidence="4">SCOH1-5</strain>
    </source>
</reference>
<evidence type="ECO:0000313" key="4">
    <source>
        <dbReference type="EMBL" id="KAF2217417.1"/>
    </source>
</evidence>
<dbReference type="Gene3D" id="3.40.50.720">
    <property type="entry name" value="NAD(P)-binding Rossmann-like Domain"/>
    <property type="match status" value="1"/>
</dbReference>
<dbReference type="InterPro" id="IPR036291">
    <property type="entry name" value="NAD(P)-bd_dom_sf"/>
</dbReference>
<dbReference type="SUPFAM" id="SSF51735">
    <property type="entry name" value="NAD(P)-binding Rossmann-fold domains"/>
    <property type="match status" value="1"/>
</dbReference>
<dbReference type="GO" id="GO:0016616">
    <property type="term" value="F:oxidoreductase activity, acting on the CH-OH group of donors, NAD or NADP as acceptor"/>
    <property type="evidence" value="ECO:0007669"/>
    <property type="project" value="TreeGrafter"/>
</dbReference>